<dbReference type="SMART" id="SM00035">
    <property type="entry name" value="CLa"/>
    <property type="match status" value="1"/>
</dbReference>
<evidence type="ECO:0000313" key="13">
    <source>
        <dbReference type="Proteomes" id="UP000472267"/>
    </source>
</evidence>
<dbReference type="OMA" id="KYGWVSQ"/>
<keyword evidence="4" id="KW-0732">Signal</keyword>
<organism evidence="12 13">
    <name type="scientific">Salarias fasciatus</name>
    <name type="common">Jewelled blenny</name>
    <name type="synonym">Blennius fasciatus</name>
    <dbReference type="NCBI Taxonomy" id="181472"/>
    <lineage>
        <taxon>Eukaryota</taxon>
        <taxon>Metazoa</taxon>
        <taxon>Chordata</taxon>
        <taxon>Craniata</taxon>
        <taxon>Vertebrata</taxon>
        <taxon>Euteleostomi</taxon>
        <taxon>Actinopterygii</taxon>
        <taxon>Neopterygii</taxon>
        <taxon>Teleostei</taxon>
        <taxon>Neoteleostei</taxon>
        <taxon>Acanthomorphata</taxon>
        <taxon>Ovalentaria</taxon>
        <taxon>Blenniimorphae</taxon>
        <taxon>Blenniiformes</taxon>
        <taxon>Blennioidei</taxon>
        <taxon>Blenniidae</taxon>
        <taxon>Salariinae</taxon>
        <taxon>Salarias</taxon>
    </lineage>
</organism>
<evidence type="ECO:0000256" key="1">
    <source>
        <dbReference type="ARBA" id="ARBA00004613"/>
    </source>
</evidence>
<dbReference type="AlphaFoldDB" id="A0A672G5P7"/>
<evidence type="ECO:0000256" key="3">
    <source>
        <dbReference type="ARBA" id="ARBA00022525"/>
    </source>
</evidence>
<evidence type="ECO:0000256" key="4">
    <source>
        <dbReference type="ARBA" id="ARBA00022729"/>
    </source>
</evidence>
<dbReference type="PANTHER" id="PTHR10970">
    <property type="entry name" value="CLUSTERIN"/>
    <property type="match status" value="1"/>
</dbReference>
<comment type="similarity">
    <text evidence="2 8">Belongs to the clusterin family.</text>
</comment>
<keyword evidence="6" id="KW-1015">Disulfide bond</keyword>
<dbReference type="InterPro" id="IPR016015">
    <property type="entry name" value="Clusterin_C"/>
</dbReference>
<keyword evidence="5 9" id="KW-0175">Coiled coil</keyword>
<keyword evidence="3" id="KW-0964">Secreted</keyword>
<evidence type="ECO:0000256" key="2">
    <source>
        <dbReference type="ARBA" id="ARBA00010069"/>
    </source>
</evidence>
<reference evidence="12" key="1">
    <citation type="submission" date="2019-06" db="EMBL/GenBank/DDBJ databases">
        <authorList>
            <consortium name="Wellcome Sanger Institute Data Sharing"/>
        </authorList>
    </citation>
    <scope>NUCLEOTIDE SEQUENCE [LARGE SCALE GENOMIC DNA]</scope>
</reference>
<dbReference type="GO" id="GO:0005634">
    <property type="term" value="C:nucleus"/>
    <property type="evidence" value="ECO:0007669"/>
    <property type="project" value="TreeGrafter"/>
</dbReference>
<evidence type="ECO:0000256" key="7">
    <source>
        <dbReference type="ARBA" id="ARBA00023180"/>
    </source>
</evidence>
<feature type="coiled-coil region" evidence="9">
    <location>
        <begin position="43"/>
        <end position="70"/>
    </location>
</feature>
<sequence length="446" mass="50110">SGVCADLSAAGQRYIDEEIKQSLLGVMQVKEKMEGREEKHRHLMDAAHLAKETEGKLKEAEKHCQDLSRSSFEKCRPCLEDSCRGFYTSTCRRGFASFSSKMEDFFRKMSLQLEAKEPDKRLTEDGDDLELQQAEASFSQLQSNVSVLYNGSVALIRKTQQVSDRSFLAAFAAEPQISSHSTTQGGLRAFLFRSAGLDRILDSVYDFGKNVLEDFSSTVAEVYEGIQEAEESVQQSTSGLLSAWQYSSGNLCRQLRRQVSECWQLQGFCEACEDRLLKECSGVQQLYAELEQMSMLLNASRQQYGERLQLVRRHTADTRRWLGLVDDEHGWVSQLPGSTAEPTSSFRVITVNPQQQTMGNRSGADTSVVVSIFDSSPLTISVPADLDVDEPAFIHFVAEEALATLKHQMRGIDPTRALIERFGSSTILYCFRQRLSTINLTLITFF</sequence>
<dbReference type="Ensembl" id="ENSSFAT00005012877.1">
    <property type="protein sequence ID" value="ENSSFAP00005012335.1"/>
    <property type="gene ID" value="ENSSFAG00005006840.1"/>
</dbReference>
<evidence type="ECO:0000256" key="9">
    <source>
        <dbReference type="SAM" id="Coils"/>
    </source>
</evidence>
<dbReference type="PANTHER" id="PTHR10970:SF2">
    <property type="entry name" value="CLUSTERIN-LIKE PROTEIN 1"/>
    <property type="match status" value="1"/>
</dbReference>
<dbReference type="Proteomes" id="UP000472267">
    <property type="component" value="Chromosome 9"/>
</dbReference>
<dbReference type="GO" id="GO:0005615">
    <property type="term" value="C:extracellular space"/>
    <property type="evidence" value="ECO:0007669"/>
    <property type="project" value="TreeGrafter"/>
</dbReference>
<protein>
    <recommendedName>
        <fullName evidence="8">Clusterin</fullName>
    </recommendedName>
</protein>
<dbReference type="SMART" id="SM00030">
    <property type="entry name" value="CLb"/>
    <property type="match status" value="1"/>
</dbReference>
<reference evidence="12" key="2">
    <citation type="submission" date="2025-08" db="UniProtKB">
        <authorList>
            <consortium name="Ensembl"/>
        </authorList>
    </citation>
    <scope>IDENTIFICATION</scope>
</reference>
<proteinExistence type="inferred from homology"/>
<evidence type="ECO:0000256" key="8">
    <source>
        <dbReference type="RuleBase" id="RU000629"/>
    </source>
</evidence>
<feature type="domain" description="Clusterin C-terminal" evidence="11">
    <location>
        <begin position="203"/>
        <end position="406"/>
    </location>
</feature>
<keyword evidence="13" id="KW-1185">Reference proteome</keyword>
<dbReference type="InterPro" id="IPR000753">
    <property type="entry name" value="Clusterin-like"/>
</dbReference>
<evidence type="ECO:0000256" key="5">
    <source>
        <dbReference type="ARBA" id="ARBA00023054"/>
    </source>
</evidence>
<dbReference type="Pfam" id="PF01093">
    <property type="entry name" value="Clusterin"/>
    <property type="match status" value="1"/>
</dbReference>
<accession>A0A672G5P7</accession>
<dbReference type="InterPro" id="IPR016014">
    <property type="entry name" value="Clusterin_N"/>
</dbReference>
<evidence type="ECO:0000259" key="11">
    <source>
        <dbReference type="SMART" id="SM00035"/>
    </source>
</evidence>
<dbReference type="InParanoid" id="A0A672G5P7"/>
<evidence type="ECO:0000313" key="12">
    <source>
        <dbReference type="Ensembl" id="ENSSFAP00005012335.1"/>
    </source>
</evidence>
<reference evidence="12" key="3">
    <citation type="submission" date="2025-09" db="UniProtKB">
        <authorList>
            <consortium name="Ensembl"/>
        </authorList>
    </citation>
    <scope>IDENTIFICATION</scope>
</reference>
<dbReference type="GO" id="GO:0051787">
    <property type="term" value="F:misfolded protein binding"/>
    <property type="evidence" value="ECO:0007669"/>
    <property type="project" value="TreeGrafter"/>
</dbReference>
<evidence type="ECO:0000259" key="10">
    <source>
        <dbReference type="SMART" id="SM00030"/>
    </source>
</evidence>
<feature type="domain" description="Clusterin N-terminal" evidence="10">
    <location>
        <begin position="1"/>
        <end position="199"/>
    </location>
</feature>
<gene>
    <name evidence="12" type="primary">LOC115394560</name>
</gene>
<evidence type="ECO:0000256" key="6">
    <source>
        <dbReference type="ARBA" id="ARBA00023157"/>
    </source>
</evidence>
<comment type="subcellular location">
    <subcellularLocation>
        <location evidence="1">Secreted</location>
    </subcellularLocation>
</comment>
<keyword evidence="7" id="KW-0325">Glycoprotein</keyword>
<name>A0A672G5P7_SALFA</name>